<evidence type="ECO:0000259" key="15">
    <source>
        <dbReference type="Pfam" id="PF23598"/>
    </source>
</evidence>
<dbReference type="PANTHER" id="PTHR27004">
    <property type="entry name" value="RECEPTOR-LIKE PROTEIN 12 ISOFORM X1"/>
    <property type="match status" value="1"/>
</dbReference>
<feature type="domain" description="Leucine-rich repeat-containing N-terminal plant-type" evidence="14">
    <location>
        <begin position="33"/>
        <end position="90"/>
    </location>
</feature>
<organism evidence="16 17">
    <name type="scientific">Punica granatum</name>
    <name type="common">Pomegranate</name>
    <dbReference type="NCBI Taxonomy" id="22663"/>
    <lineage>
        <taxon>Eukaryota</taxon>
        <taxon>Viridiplantae</taxon>
        <taxon>Streptophyta</taxon>
        <taxon>Embryophyta</taxon>
        <taxon>Tracheophyta</taxon>
        <taxon>Spermatophyta</taxon>
        <taxon>Magnoliopsida</taxon>
        <taxon>eudicotyledons</taxon>
        <taxon>Gunneridae</taxon>
        <taxon>Pentapetalae</taxon>
        <taxon>rosids</taxon>
        <taxon>malvids</taxon>
        <taxon>Myrtales</taxon>
        <taxon>Lythraceae</taxon>
        <taxon>Punica</taxon>
    </lineage>
</organism>
<dbReference type="PANTHER" id="PTHR27004:SF456">
    <property type="entry name" value="LEUCINE-RICH REPEAT-CONTAINING N-TERMINAL PLANT-TYPE DOMAIN-CONTAINING PROTEIN"/>
    <property type="match status" value="1"/>
</dbReference>
<keyword evidence="10" id="KW-0675">Receptor</keyword>
<dbReference type="FunFam" id="3.80.10.10:FF:000095">
    <property type="entry name" value="LRR receptor-like serine/threonine-protein kinase GSO1"/>
    <property type="match status" value="2"/>
</dbReference>
<evidence type="ECO:0000256" key="3">
    <source>
        <dbReference type="ARBA" id="ARBA00022475"/>
    </source>
</evidence>
<dbReference type="Pfam" id="PF00560">
    <property type="entry name" value="LRR_1"/>
    <property type="match status" value="3"/>
</dbReference>
<dbReference type="FunFam" id="3.80.10.10:FF:000041">
    <property type="entry name" value="LRR receptor-like serine/threonine-protein kinase ERECTA"/>
    <property type="match status" value="1"/>
</dbReference>
<evidence type="ECO:0000256" key="12">
    <source>
        <dbReference type="SAM" id="Phobius"/>
    </source>
</evidence>
<keyword evidence="6 13" id="KW-0732">Signal</keyword>
<comment type="subcellular location">
    <subcellularLocation>
        <location evidence="1">Cell membrane</location>
        <topology evidence="1">Single-pass type I membrane protein</topology>
    </subcellularLocation>
</comment>
<evidence type="ECO:0000313" key="16">
    <source>
        <dbReference type="EMBL" id="OWM80324.1"/>
    </source>
</evidence>
<keyword evidence="3" id="KW-1003">Cell membrane</keyword>
<keyword evidence="4" id="KW-0433">Leucine-rich repeat</keyword>
<dbReference type="Proteomes" id="UP000197138">
    <property type="component" value="Unassembled WGS sequence"/>
</dbReference>
<evidence type="ECO:0000256" key="2">
    <source>
        <dbReference type="ARBA" id="ARBA00009592"/>
    </source>
</evidence>
<dbReference type="Gene3D" id="3.80.10.10">
    <property type="entry name" value="Ribonuclease Inhibitor"/>
    <property type="match status" value="4"/>
</dbReference>
<comment type="caution">
    <text evidence="16">The sequence shown here is derived from an EMBL/GenBank/DDBJ whole genome shotgun (WGS) entry which is preliminary data.</text>
</comment>
<dbReference type="Pfam" id="PF13855">
    <property type="entry name" value="LRR_8"/>
    <property type="match status" value="3"/>
</dbReference>
<evidence type="ECO:0000256" key="4">
    <source>
        <dbReference type="ARBA" id="ARBA00022614"/>
    </source>
</evidence>
<keyword evidence="7" id="KW-0677">Repeat</keyword>
<feature type="transmembrane region" description="Helical" evidence="12">
    <location>
        <begin position="856"/>
        <end position="877"/>
    </location>
</feature>
<dbReference type="SMART" id="SM00369">
    <property type="entry name" value="LRR_TYP"/>
    <property type="match status" value="12"/>
</dbReference>
<dbReference type="Pfam" id="PF08263">
    <property type="entry name" value="LRRNT_2"/>
    <property type="match status" value="1"/>
</dbReference>
<evidence type="ECO:0000256" key="13">
    <source>
        <dbReference type="SAM" id="SignalP"/>
    </source>
</evidence>
<dbReference type="InterPro" id="IPR003591">
    <property type="entry name" value="Leu-rich_rpt_typical-subtyp"/>
</dbReference>
<dbReference type="InterPro" id="IPR013210">
    <property type="entry name" value="LRR_N_plant-typ"/>
</dbReference>
<evidence type="ECO:0000256" key="7">
    <source>
        <dbReference type="ARBA" id="ARBA00022737"/>
    </source>
</evidence>
<comment type="similarity">
    <text evidence="2">Belongs to the RLP family.</text>
</comment>
<dbReference type="GO" id="GO:0005886">
    <property type="term" value="C:plasma membrane"/>
    <property type="evidence" value="ECO:0007669"/>
    <property type="project" value="UniProtKB-SubCell"/>
</dbReference>
<gene>
    <name evidence="16" type="ORF">CDL15_Pgr019604</name>
</gene>
<evidence type="ECO:0000256" key="10">
    <source>
        <dbReference type="ARBA" id="ARBA00023170"/>
    </source>
</evidence>
<evidence type="ECO:0000256" key="5">
    <source>
        <dbReference type="ARBA" id="ARBA00022692"/>
    </source>
</evidence>
<keyword evidence="11" id="KW-0325">Glycoprotein</keyword>
<dbReference type="PROSITE" id="PS51450">
    <property type="entry name" value="LRR"/>
    <property type="match status" value="1"/>
</dbReference>
<sequence>MAESSSLFIVFVYLFPLLFHLLTAASHSVPWCHEDERSALMQLKQSLKEGPEYCSKLYDSWGDDKKLESWQLEGGQEGSNCCTWSGVQCDGRTNHVIGLDLRKACLYGSINSSSSLFRLSHLENLDLSLNNFNFSPIPPAIGNLWRLTMLDLSANVFTGEIPSSFSNLTRLSYLDLSVNQLTGQIPSLLGNIHQLSEIDLGYNKLTGQVPSSFQNLTQLSRLRLNQNQLTGQIPSFFTTLNELRMLYLSKNRLTGQIPSFLGNLSQLSKLDLSVNQLTGQMPSFVWNFTQISRLRLGQNQLTGPIPSQLGSLIYLEYLDLSLNRFHGPVPSSISHLSNLWYLNVYGNNLSGNLNLGMFSGLQGLMALVLSFNDFTLLPEPNASESYPLFRSLGLASCKLHEVPEFLRHQHDLKWLDLSYNNISGQIPEWFSGFVSVRSLNLSYNSLTGFPQHPVFLNWTRLRSLDVRSNQLQGPLPAVPHASIQFYFVSNNRLSGTISPVICNMNNIQLLDLAKNNFSSVIPRCLSNLSSTLTVLSLHDNNFYGGIPQLSKGTCSLRMIDFSSNLLEGPLPRSLANCTELEFLNMGNNMIRDIFPSWLGSLANLKVLILQSNRLQGPIMEPKSNFEFPNLQILDLSRNKLVGLLPSNYFQYWKAMRVLNTGGSSYIGYSWNVPQSPFMSSFVSVKGGYDFSMTIVNKGTVMVYAKILEYLTVIDLSSNNFTGEIPKSIGSLEGLHLLNLSHNLLAGRIPPALNGLTNLEALDLSRNHLSGEIPEKLTELTYLAVFNVSYNQLSGSIPRVKQFNTFDNSSCKGNAGLCGEPLSKKCAGPDNVAPPAPAAGDDHEGSNTLFDDFDWKIILMGFASGLVIGVVLGQGISIRGDNLFVRKFGRRYRRRHA</sequence>
<evidence type="ECO:0000256" key="9">
    <source>
        <dbReference type="ARBA" id="ARBA00023136"/>
    </source>
</evidence>
<evidence type="ECO:0000256" key="11">
    <source>
        <dbReference type="ARBA" id="ARBA00023180"/>
    </source>
</evidence>
<proteinExistence type="inferred from homology"/>
<accession>A0A218X5W1</accession>
<feature type="signal peptide" evidence="13">
    <location>
        <begin position="1"/>
        <end position="24"/>
    </location>
</feature>
<dbReference type="InterPro" id="IPR001611">
    <property type="entry name" value="Leu-rich_rpt"/>
</dbReference>
<feature type="domain" description="Disease resistance R13L4/SHOC-2-like LRR" evidence="15">
    <location>
        <begin position="99"/>
        <end position="224"/>
    </location>
</feature>
<keyword evidence="8 12" id="KW-1133">Transmembrane helix</keyword>
<evidence type="ECO:0000256" key="6">
    <source>
        <dbReference type="ARBA" id="ARBA00022729"/>
    </source>
</evidence>
<feature type="chain" id="PRO_5012488131" evidence="13">
    <location>
        <begin position="25"/>
        <end position="896"/>
    </location>
</feature>
<evidence type="ECO:0000256" key="8">
    <source>
        <dbReference type="ARBA" id="ARBA00022989"/>
    </source>
</evidence>
<protein>
    <submittedName>
        <fullName evidence="16">Uncharacterized protein</fullName>
    </submittedName>
</protein>
<dbReference type="InterPro" id="IPR032675">
    <property type="entry name" value="LRR_dom_sf"/>
</dbReference>
<dbReference type="EMBL" id="MTKT01002229">
    <property type="protein sequence ID" value="OWM80324.1"/>
    <property type="molecule type" value="Genomic_DNA"/>
</dbReference>
<keyword evidence="9 12" id="KW-0472">Membrane</keyword>
<name>A0A218X5W1_PUNGR</name>
<keyword evidence="5 12" id="KW-0812">Transmembrane</keyword>
<dbReference type="InterPro" id="IPR055414">
    <property type="entry name" value="LRR_R13L4/SHOC2-like"/>
</dbReference>
<reference evidence="17" key="1">
    <citation type="journal article" date="2017" name="Plant J.">
        <title>The pomegranate (Punica granatum L.) genome and the genomics of punicalagin biosynthesis.</title>
        <authorList>
            <person name="Qin G."/>
            <person name="Xu C."/>
            <person name="Ming R."/>
            <person name="Tang H."/>
            <person name="Guyot R."/>
            <person name="Kramer E.M."/>
            <person name="Hu Y."/>
            <person name="Yi X."/>
            <person name="Qi Y."/>
            <person name="Xu X."/>
            <person name="Gao Z."/>
            <person name="Pan H."/>
            <person name="Jian J."/>
            <person name="Tian Y."/>
            <person name="Yue Z."/>
            <person name="Xu Y."/>
        </authorList>
    </citation>
    <scope>NUCLEOTIDE SEQUENCE [LARGE SCALE GENOMIC DNA]</scope>
    <source>
        <strain evidence="17">cv. Dabenzi</strain>
    </source>
</reference>
<dbReference type="SMART" id="SM00365">
    <property type="entry name" value="LRR_SD22"/>
    <property type="match status" value="6"/>
</dbReference>
<dbReference type="SUPFAM" id="SSF52047">
    <property type="entry name" value="RNI-like"/>
    <property type="match status" value="2"/>
</dbReference>
<evidence type="ECO:0000313" key="17">
    <source>
        <dbReference type="Proteomes" id="UP000197138"/>
    </source>
</evidence>
<dbReference type="PRINTS" id="PR00019">
    <property type="entry name" value="LEURICHRPT"/>
</dbReference>
<dbReference type="AlphaFoldDB" id="A0A218X5W1"/>
<dbReference type="Pfam" id="PF23598">
    <property type="entry name" value="LRR_14"/>
    <property type="match status" value="1"/>
</dbReference>
<evidence type="ECO:0000259" key="14">
    <source>
        <dbReference type="Pfam" id="PF08263"/>
    </source>
</evidence>
<evidence type="ECO:0000256" key="1">
    <source>
        <dbReference type="ARBA" id="ARBA00004251"/>
    </source>
</evidence>